<dbReference type="Gene3D" id="3.30.70.1060">
    <property type="entry name" value="Dimeric alpha+beta barrel"/>
    <property type="match status" value="1"/>
</dbReference>
<comment type="caution">
    <text evidence="1">The sequence shown here is derived from an EMBL/GenBank/DDBJ whole genome shotgun (WGS) entry which is preliminary data.</text>
</comment>
<evidence type="ECO:0008006" key="3">
    <source>
        <dbReference type="Google" id="ProtNLM"/>
    </source>
</evidence>
<proteinExistence type="predicted"/>
<evidence type="ECO:0000313" key="2">
    <source>
        <dbReference type="Proteomes" id="UP001501243"/>
    </source>
</evidence>
<sequence>MPAFAVSIRLPASFNQEFLAVIPKHRAFINNLLSEHVIEAYAISADRGRGWVIINSEDEATVRTIVEQFPLHPYFQAVEIDELLLFDNASARFPHISLN</sequence>
<dbReference type="EMBL" id="BAABGQ010000008">
    <property type="protein sequence ID" value="GAA4505412.1"/>
    <property type="molecule type" value="Genomic_DNA"/>
</dbReference>
<dbReference type="Proteomes" id="UP001501243">
    <property type="component" value="Unassembled WGS sequence"/>
</dbReference>
<accession>A0ABP8QMR6</accession>
<organism evidence="1 2">
    <name type="scientific">Hymenobacter ginsengisoli</name>
    <dbReference type="NCBI Taxonomy" id="1051626"/>
    <lineage>
        <taxon>Bacteria</taxon>
        <taxon>Pseudomonadati</taxon>
        <taxon>Bacteroidota</taxon>
        <taxon>Cytophagia</taxon>
        <taxon>Cytophagales</taxon>
        <taxon>Hymenobacteraceae</taxon>
        <taxon>Hymenobacter</taxon>
    </lineage>
</organism>
<protein>
    <recommendedName>
        <fullName evidence="3">Muconolactone isomerase domain-containing protein</fullName>
    </recommendedName>
</protein>
<reference evidence="2" key="1">
    <citation type="journal article" date="2019" name="Int. J. Syst. Evol. Microbiol.">
        <title>The Global Catalogue of Microorganisms (GCM) 10K type strain sequencing project: providing services to taxonomists for standard genome sequencing and annotation.</title>
        <authorList>
            <consortium name="The Broad Institute Genomics Platform"/>
            <consortium name="The Broad Institute Genome Sequencing Center for Infectious Disease"/>
            <person name="Wu L."/>
            <person name="Ma J."/>
        </authorList>
    </citation>
    <scope>NUCLEOTIDE SEQUENCE [LARGE SCALE GENOMIC DNA]</scope>
    <source>
        <strain evidence="2">JCM 17841</strain>
    </source>
</reference>
<dbReference type="RefSeq" id="WP_208131000.1">
    <property type="nucleotide sequence ID" value="NZ_BAABGQ010000008.1"/>
</dbReference>
<name>A0ABP8QMR6_9BACT</name>
<evidence type="ECO:0000313" key="1">
    <source>
        <dbReference type="EMBL" id="GAA4505412.1"/>
    </source>
</evidence>
<gene>
    <name evidence="1" type="ORF">GCM10023172_33270</name>
</gene>
<keyword evidence="2" id="KW-1185">Reference proteome</keyword>